<evidence type="ECO:0000313" key="1">
    <source>
        <dbReference type="EMBL" id="ALO16751.1"/>
    </source>
</evidence>
<dbReference type="OrthoDB" id="9826492at2"/>
<sequence>MIRLSVVFVLLLVSNFLFGQTERPFPEIQEMSWGNEFTVEMKLSNDSAHVYDVEELYHSASFSKNNRDELVYYPVGLEKSFIDQLKARKISNSDTTNVEAKSTNKTLWSAIHYSIGGAYVHFINCLLYALETGELRVDAPLMQRPESDWKPKPRTESWKRTRKWNYYVPVRQRYAIREYKKKARNDNLKDLQSVPQHFIDLFLDTRDKDYEELKEKGAVEKLAKIDLIKILLASNYLGETQIKYIKNRVLKAMSRYSVNQLPSVIILDDFNAAVAMSLNEKGYQVQKIVFRDQEQLSEYEMKERKKTIRALIHEINEVNKEVFQKSLKKYYQKG</sequence>
<gene>
    <name evidence="1" type="ORF">L21SP5_03136</name>
</gene>
<name>A0A0S2I398_9BACT</name>
<keyword evidence="2" id="KW-1185">Reference proteome</keyword>
<protein>
    <submittedName>
        <fullName evidence="1">Uncharacterized protein</fullName>
    </submittedName>
</protein>
<reference evidence="1 2" key="1">
    <citation type="submission" date="2015-11" db="EMBL/GenBank/DDBJ databases">
        <title>Description and complete genome sequence of a novel strain predominating in hypersaline microbial mats and representing a new family of the Bacteriodetes phylum.</title>
        <authorList>
            <person name="Spring S."/>
            <person name="Bunk B."/>
            <person name="Sproer C."/>
            <person name="Klenk H.-P."/>
        </authorList>
    </citation>
    <scope>NUCLEOTIDE SEQUENCE [LARGE SCALE GENOMIC DNA]</scope>
    <source>
        <strain evidence="1 2">L21-Spi-D4</strain>
    </source>
</reference>
<dbReference type="STRING" id="1307839.L21SP5_03136"/>
<proteinExistence type="predicted"/>
<dbReference type="EMBL" id="CP013118">
    <property type="protein sequence ID" value="ALO16751.1"/>
    <property type="molecule type" value="Genomic_DNA"/>
</dbReference>
<dbReference type="AlphaFoldDB" id="A0A0S2I398"/>
<dbReference type="RefSeq" id="WP_057954100.1">
    <property type="nucleotide sequence ID" value="NZ_CP013118.1"/>
</dbReference>
<dbReference type="Proteomes" id="UP000064893">
    <property type="component" value="Chromosome"/>
</dbReference>
<accession>A0A0S2I398</accession>
<dbReference type="KEGG" id="blq:L21SP5_03136"/>
<organism evidence="1 2">
    <name type="scientific">Salinivirga cyanobacteriivorans</name>
    <dbReference type="NCBI Taxonomy" id="1307839"/>
    <lineage>
        <taxon>Bacteria</taxon>
        <taxon>Pseudomonadati</taxon>
        <taxon>Bacteroidota</taxon>
        <taxon>Bacteroidia</taxon>
        <taxon>Bacteroidales</taxon>
        <taxon>Salinivirgaceae</taxon>
        <taxon>Salinivirga</taxon>
    </lineage>
</organism>
<evidence type="ECO:0000313" key="2">
    <source>
        <dbReference type="Proteomes" id="UP000064893"/>
    </source>
</evidence>